<dbReference type="AlphaFoldDB" id="A0A397UDD5"/>
<feature type="region of interest" description="Disordered" evidence="1">
    <location>
        <begin position="53"/>
        <end position="111"/>
    </location>
</feature>
<keyword evidence="2" id="KW-1133">Transmembrane helix</keyword>
<keyword evidence="2" id="KW-0812">Transmembrane</keyword>
<dbReference type="InterPro" id="IPR012444">
    <property type="entry name" value="DUF1647"/>
</dbReference>
<dbReference type="EMBL" id="QKWP01001760">
    <property type="protein sequence ID" value="RIB06779.1"/>
    <property type="molecule type" value="Genomic_DNA"/>
</dbReference>
<protein>
    <submittedName>
        <fullName evidence="3">Uncharacterized protein</fullName>
    </submittedName>
</protein>
<proteinExistence type="predicted"/>
<dbReference type="STRING" id="44941.A0A397UDD5"/>
<accession>A0A397UDD5</accession>
<dbReference type="Pfam" id="PF07801">
    <property type="entry name" value="DUF1647"/>
    <property type="match status" value="1"/>
</dbReference>
<keyword evidence="2" id="KW-0472">Membrane</keyword>
<organism evidence="3 4">
    <name type="scientific">Gigaspora rosea</name>
    <dbReference type="NCBI Taxonomy" id="44941"/>
    <lineage>
        <taxon>Eukaryota</taxon>
        <taxon>Fungi</taxon>
        <taxon>Fungi incertae sedis</taxon>
        <taxon>Mucoromycota</taxon>
        <taxon>Glomeromycotina</taxon>
        <taxon>Glomeromycetes</taxon>
        <taxon>Diversisporales</taxon>
        <taxon>Gigasporaceae</taxon>
        <taxon>Gigaspora</taxon>
    </lineage>
</organism>
<dbReference type="Proteomes" id="UP000266673">
    <property type="component" value="Unassembled WGS sequence"/>
</dbReference>
<keyword evidence="4" id="KW-1185">Reference proteome</keyword>
<feature type="transmembrane region" description="Helical" evidence="2">
    <location>
        <begin position="9"/>
        <end position="31"/>
    </location>
</feature>
<sequence length="372" mass="42995">MIGRSRRNSLYIVICMGLIFYFLCISLSSFWRQNELEDRSQNIISFKNLPPSSKNLSPNSKNLSSNSKNLSPNSENLPPSSKNLSSNSKNVSKNSKNISKNSKNISKSSKSSKGYSFTIVTAVSSNHWCQLTYWINNIYNIIQVLPNYIKPRIIIYDLGLNKTDKIILEKSKEKYQKLYELRNFKFSKYPNFWNLDNITRGEFGWKVGIIKEMSIEFPGYLIWSDTGTFISQKALENLSKILKKYNGFISPKSSGKMGQWTHPGVYKYFNDDGSKYEKLPNCNGALLFFDTKKTQYLIDAWYKCALKKECIAPPGSNITNHRQDQAILTYLITIDHRKCGGRLLDLARTHKFDINCKRDIEIKKYINDEYNL</sequence>
<dbReference type="OrthoDB" id="5954868at2759"/>
<evidence type="ECO:0000313" key="3">
    <source>
        <dbReference type="EMBL" id="RIB06779.1"/>
    </source>
</evidence>
<evidence type="ECO:0000313" key="4">
    <source>
        <dbReference type="Proteomes" id="UP000266673"/>
    </source>
</evidence>
<comment type="caution">
    <text evidence="3">The sequence shown here is derived from an EMBL/GenBank/DDBJ whole genome shotgun (WGS) entry which is preliminary data.</text>
</comment>
<dbReference type="PANTHER" id="PTHR31389">
    <property type="entry name" value="LD39211P"/>
    <property type="match status" value="1"/>
</dbReference>
<gene>
    <name evidence="3" type="ORF">C2G38_486627</name>
</gene>
<dbReference type="PANTHER" id="PTHR31389:SF4">
    <property type="entry name" value="LD39211P"/>
    <property type="match status" value="1"/>
</dbReference>
<name>A0A397UDD5_9GLOM</name>
<reference evidence="3 4" key="1">
    <citation type="submission" date="2018-06" db="EMBL/GenBank/DDBJ databases">
        <title>Comparative genomics reveals the genomic features of Rhizophagus irregularis, R. cerebriforme, R. diaphanum and Gigaspora rosea, and their symbiotic lifestyle signature.</title>
        <authorList>
            <person name="Morin E."/>
            <person name="San Clemente H."/>
            <person name="Chen E.C.H."/>
            <person name="De La Providencia I."/>
            <person name="Hainaut M."/>
            <person name="Kuo A."/>
            <person name="Kohler A."/>
            <person name="Murat C."/>
            <person name="Tang N."/>
            <person name="Roy S."/>
            <person name="Loubradou J."/>
            <person name="Henrissat B."/>
            <person name="Grigoriev I.V."/>
            <person name="Corradi N."/>
            <person name="Roux C."/>
            <person name="Martin F.M."/>
        </authorList>
    </citation>
    <scope>NUCLEOTIDE SEQUENCE [LARGE SCALE GENOMIC DNA]</scope>
    <source>
        <strain evidence="3 4">DAOM 194757</strain>
    </source>
</reference>
<evidence type="ECO:0000256" key="2">
    <source>
        <dbReference type="SAM" id="Phobius"/>
    </source>
</evidence>
<evidence type="ECO:0000256" key="1">
    <source>
        <dbReference type="SAM" id="MobiDB-lite"/>
    </source>
</evidence>